<protein>
    <submittedName>
        <fullName evidence="6">ATPase ravA</fullName>
        <ecNumber evidence="6">3.6.3.-</ecNumber>
    </submittedName>
</protein>
<evidence type="ECO:0000256" key="1">
    <source>
        <dbReference type="ARBA" id="ARBA00022741"/>
    </source>
</evidence>
<dbReference type="Proteomes" id="UP000249008">
    <property type="component" value="Chromosome 1"/>
</dbReference>
<accession>A0AAX2JAM1</accession>
<dbReference type="EMBL" id="LS483487">
    <property type="protein sequence ID" value="SQJ02546.1"/>
    <property type="molecule type" value="Genomic_DNA"/>
</dbReference>
<dbReference type="FunFam" id="3.40.50.300:FF:000640">
    <property type="entry name" value="MoxR family ATPase"/>
    <property type="match status" value="1"/>
</dbReference>
<dbReference type="GO" id="GO:0016887">
    <property type="term" value="F:ATP hydrolysis activity"/>
    <property type="evidence" value="ECO:0007669"/>
    <property type="project" value="InterPro"/>
</dbReference>
<dbReference type="InterPro" id="IPR027417">
    <property type="entry name" value="P-loop_NTPase"/>
</dbReference>
<dbReference type="Gene3D" id="3.40.50.300">
    <property type="entry name" value="P-loop containing nucleotide triphosphate hydrolases"/>
    <property type="match status" value="1"/>
</dbReference>
<dbReference type="KEGG" id="ful:C4N20_14360"/>
<dbReference type="GO" id="GO:0005524">
    <property type="term" value="F:ATP binding"/>
    <property type="evidence" value="ECO:0007669"/>
    <property type="project" value="UniProtKB-KW"/>
</dbReference>
<name>A0AAX2JAM1_9FUSO</name>
<dbReference type="CDD" id="cd00009">
    <property type="entry name" value="AAA"/>
    <property type="match status" value="1"/>
</dbReference>
<dbReference type="InterPro" id="IPR050764">
    <property type="entry name" value="CbbQ/NirQ/NorQ/GpvN"/>
</dbReference>
<dbReference type="InterPro" id="IPR041628">
    <property type="entry name" value="ChlI/MoxR_AAA_lid"/>
</dbReference>
<sequence length="320" mass="36351">MENLKEQIEIERENIISLKKEIEKKIIGQEDMVRKILIGILTGNHILLEGLPGLAKSLTVNTLAQTLGLKFARIQFTPDLLPSDIIGTEIYNEKTGDFYTKKGPIFANIVLADEINRAPAKVQSALLEAMQEKQITIASETFKLDRPFIVLATQNPIEQDGTYPLPEAQQDRFLMKVKIEYPTKAEEKDMLKLLTSVSDFDSIQINEILNKDKIEKIKQIIREIHIDEKLMDYILDIVFKTRETNNYIACGASPRASIALVVSAKANAFLEGRDYVIPQDIKRVIFDVLRHRMILTYEAEAEGKKAEDIITDILEIVELP</sequence>
<keyword evidence="6" id="KW-0378">Hydrolase</keyword>
<dbReference type="PIRSF" id="PIRSF002849">
    <property type="entry name" value="AAA_ATPase_chaperone_MoxR_prd"/>
    <property type="match status" value="1"/>
</dbReference>
<keyword evidence="2" id="KW-0067">ATP-binding</keyword>
<evidence type="ECO:0000259" key="4">
    <source>
        <dbReference type="Pfam" id="PF07726"/>
    </source>
</evidence>
<reference evidence="6 7" key="1">
    <citation type="submission" date="2018-06" db="EMBL/GenBank/DDBJ databases">
        <authorList>
            <consortium name="Pathogen Informatics"/>
            <person name="Doyle S."/>
        </authorList>
    </citation>
    <scope>NUCLEOTIDE SEQUENCE [LARGE SCALE GENOMIC DNA]</scope>
    <source>
        <strain evidence="6 7">NCTC12112</strain>
    </source>
</reference>
<evidence type="ECO:0000259" key="5">
    <source>
        <dbReference type="Pfam" id="PF17863"/>
    </source>
</evidence>
<dbReference type="Gene3D" id="1.10.8.80">
    <property type="entry name" value="Magnesium chelatase subunit I, C-Terminal domain"/>
    <property type="match status" value="1"/>
</dbReference>
<dbReference type="EC" id="3.6.3.-" evidence="6"/>
<evidence type="ECO:0000313" key="6">
    <source>
        <dbReference type="EMBL" id="SQJ02546.1"/>
    </source>
</evidence>
<dbReference type="PANTHER" id="PTHR42759">
    <property type="entry name" value="MOXR FAMILY PROTEIN"/>
    <property type="match status" value="1"/>
</dbReference>
<dbReference type="SUPFAM" id="SSF52540">
    <property type="entry name" value="P-loop containing nucleoside triphosphate hydrolases"/>
    <property type="match status" value="1"/>
</dbReference>
<dbReference type="GeneID" id="78456006"/>
<evidence type="ECO:0000313" key="7">
    <source>
        <dbReference type="Proteomes" id="UP000249008"/>
    </source>
</evidence>
<dbReference type="AlphaFoldDB" id="A0AAX2JAM1"/>
<dbReference type="Pfam" id="PF17863">
    <property type="entry name" value="AAA_lid_2"/>
    <property type="match status" value="1"/>
</dbReference>
<dbReference type="InterPro" id="IPR011703">
    <property type="entry name" value="ATPase_AAA-3"/>
</dbReference>
<dbReference type="Pfam" id="PF07726">
    <property type="entry name" value="AAA_3"/>
    <property type="match status" value="1"/>
</dbReference>
<evidence type="ECO:0000256" key="3">
    <source>
        <dbReference type="ARBA" id="ARBA00061607"/>
    </source>
</evidence>
<organism evidence="6 7">
    <name type="scientific">Fusobacterium ulcerans</name>
    <dbReference type="NCBI Taxonomy" id="861"/>
    <lineage>
        <taxon>Bacteria</taxon>
        <taxon>Fusobacteriati</taxon>
        <taxon>Fusobacteriota</taxon>
        <taxon>Fusobacteriia</taxon>
        <taxon>Fusobacteriales</taxon>
        <taxon>Fusobacteriaceae</taxon>
        <taxon>Fusobacterium</taxon>
    </lineage>
</organism>
<keyword evidence="1" id="KW-0547">Nucleotide-binding</keyword>
<gene>
    <name evidence="6" type="primary">ravA</name>
    <name evidence="6" type="ORF">NCTC12112_01444</name>
</gene>
<evidence type="ECO:0000256" key="2">
    <source>
        <dbReference type="ARBA" id="ARBA00022840"/>
    </source>
</evidence>
<proteinExistence type="inferred from homology"/>
<comment type="similarity">
    <text evidence="3">Belongs to the MoxR family.</text>
</comment>
<dbReference type="PANTHER" id="PTHR42759:SF1">
    <property type="entry name" value="MAGNESIUM-CHELATASE SUBUNIT CHLD"/>
    <property type="match status" value="1"/>
</dbReference>
<dbReference type="RefSeq" id="WP_005977364.1">
    <property type="nucleotide sequence ID" value="NZ_CABKNW010000002.1"/>
</dbReference>
<feature type="domain" description="ChlI/MoxR AAA lid" evidence="5">
    <location>
        <begin position="245"/>
        <end position="313"/>
    </location>
</feature>
<feature type="domain" description="ATPase AAA-3" evidence="4">
    <location>
        <begin position="45"/>
        <end position="175"/>
    </location>
</feature>